<dbReference type="SUPFAM" id="SSF52058">
    <property type="entry name" value="L domain-like"/>
    <property type="match status" value="1"/>
</dbReference>
<dbReference type="InterPro" id="IPR051502">
    <property type="entry name" value="RLP_Defense_Trigger"/>
</dbReference>
<dbReference type="PANTHER" id="PTHR48062">
    <property type="entry name" value="RECEPTOR-LIKE PROTEIN 14"/>
    <property type="match status" value="1"/>
</dbReference>
<keyword evidence="9" id="KW-1185">Reference proteome</keyword>
<keyword evidence="5" id="KW-0677">Repeat</keyword>
<comment type="similarity">
    <text evidence="2">Belongs to the RLP family.</text>
</comment>
<accession>A0AAV9LWE7</accession>
<evidence type="ECO:0000313" key="9">
    <source>
        <dbReference type="Proteomes" id="UP001311915"/>
    </source>
</evidence>
<comment type="subcellular location">
    <subcellularLocation>
        <location evidence="1">Membrane</location>
    </subcellularLocation>
</comment>
<sequence length="314" mass="35827">MTSLKVFSIAFGSNNGTLPNQRWCELKHLEELDFVNNNFVGTLPSCLGNMTSLRWLSLNGNLFNGNIASHYIWRRLTLLEYLDIAYNQFEVPLSFSQFSNHTKLIYLDVGSNTIIPDTEFQNWIPNFQLKFFAIKRSINLHKFPSFLHYQYDLRILVIHENQLAGNFPTWLLENNTRLAGIYGRDNAVNGSLKLPSNRHLHLEAIDVSNNKLNGHIPENMSLAFPKLTSLNMSQNYLEGPIPSKISGIHLQILDLSVNFLSGEVPGDLAVGSPQLFYLRLSNNKLKGHIFLEEVKSHILSFLYLISKIAFELSF</sequence>
<dbReference type="InterPro" id="IPR001611">
    <property type="entry name" value="Leu-rich_rpt"/>
</dbReference>
<keyword evidence="3" id="KW-0433">Leucine-rich repeat</keyword>
<name>A0AAV9LWE7_9SOLN</name>
<dbReference type="GO" id="GO:0016020">
    <property type="term" value="C:membrane"/>
    <property type="evidence" value="ECO:0007669"/>
    <property type="project" value="UniProtKB-SubCell"/>
</dbReference>
<keyword evidence="4" id="KW-0732">Signal</keyword>
<keyword evidence="6" id="KW-0472">Membrane</keyword>
<gene>
    <name evidence="8" type="ORF">R3W88_022530</name>
</gene>
<dbReference type="EMBL" id="JAWPEI010000004">
    <property type="protein sequence ID" value="KAK4729542.1"/>
    <property type="molecule type" value="Genomic_DNA"/>
</dbReference>
<protein>
    <submittedName>
        <fullName evidence="8">Uncharacterized protein</fullName>
    </submittedName>
</protein>
<keyword evidence="7" id="KW-0325">Glycoprotein</keyword>
<evidence type="ECO:0000256" key="1">
    <source>
        <dbReference type="ARBA" id="ARBA00004370"/>
    </source>
</evidence>
<proteinExistence type="inferred from homology"/>
<dbReference type="Proteomes" id="UP001311915">
    <property type="component" value="Unassembled WGS sequence"/>
</dbReference>
<evidence type="ECO:0000256" key="3">
    <source>
        <dbReference type="ARBA" id="ARBA00022614"/>
    </source>
</evidence>
<dbReference type="AlphaFoldDB" id="A0AAV9LWE7"/>
<evidence type="ECO:0000313" key="8">
    <source>
        <dbReference type="EMBL" id="KAK4729542.1"/>
    </source>
</evidence>
<evidence type="ECO:0000256" key="4">
    <source>
        <dbReference type="ARBA" id="ARBA00022729"/>
    </source>
</evidence>
<evidence type="ECO:0000256" key="6">
    <source>
        <dbReference type="ARBA" id="ARBA00023136"/>
    </source>
</evidence>
<dbReference type="Gene3D" id="3.80.10.10">
    <property type="entry name" value="Ribonuclease Inhibitor"/>
    <property type="match status" value="1"/>
</dbReference>
<evidence type="ECO:0000256" key="5">
    <source>
        <dbReference type="ARBA" id="ARBA00022737"/>
    </source>
</evidence>
<comment type="caution">
    <text evidence="8">The sequence shown here is derived from an EMBL/GenBank/DDBJ whole genome shotgun (WGS) entry which is preliminary data.</text>
</comment>
<dbReference type="InterPro" id="IPR032675">
    <property type="entry name" value="LRR_dom_sf"/>
</dbReference>
<dbReference type="FunFam" id="3.80.10.10:FF:000041">
    <property type="entry name" value="LRR receptor-like serine/threonine-protein kinase ERECTA"/>
    <property type="match status" value="1"/>
</dbReference>
<organism evidence="8 9">
    <name type="scientific">Solanum pinnatisectum</name>
    <name type="common">tansyleaf nightshade</name>
    <dbReference type="NCBI Taxonomy" id="50273"/>
    <lineage>
        <taxon>Eukaryota</taxon>
        <taxon>Viridiplantae</taxon>
        <taxon>Streptophyta</taxon>
        <taxon>Embryophyta</taxon>
        <taxon>Tracheophyta</taxon>
        <taxon>Spermatophyta</taxon>
        <taxon>Magnoliopsida</taxon>
        <taxon>eudicotyledons</taxon>
        <taxon>Gunneridae</taxon>
        <taxon>Pentapetalae</taxon>
        <taxon>asterids</taxon>
        <taxon>lamiids</taxon>
        <taxon>Solanales</taxon>
        <taxon>Solanaceae</taxon>
        <taxon>Solanoideae</taxon>
        <taxon>Solaneae</taxon>
        <taxon>Solanum</taxon>
    </lineage>
</organism>
<dbReference type="PANTHER" id="PTHR48062:SF6">
    <property type="entry name" value="LEUCINE-RICH REPEAT RECEPTOR PROTEIN KINASE MSL1-LIKE ISOFORM X1"/>
    <property type="match status" value="1"/>
</dbReference>
<reference evidence="8 9" key="1">
    <citation type="submission" date="2023-10" db="EMBL/GenBank/DDBJ databases">
        <title>Genome-Wide Identification Analysis in wild type Solanum Pinnatisectum Reveals Some Genes Defensing Phytophthora Infestans.</title>
        <authorList>
            <person name="Sun C."/>
        </authorList>
    </citation>
    <scope>NUCLEOTIDE SEQUENCE [LARGE SCALE GENOMIC DNA]</scope>
    <source>
        <strain evidence="8">LQN</strain>
        <tissue evidence="8">Leaf</tissue>
    </source>
</reference>
<dbReference type="Pfam" id="PF00560">
    <property type="entry name" value="LRR_1"/>
    <property type="match status" value="4"/>
</dbReference>
<evidence type="ECO:0000256" key="2">
    <source>
        <dbReference type="ARBA" id="ARBA00009592"/>
    </source>
</evidence>
<evidence type="ECO:0000256" key="7">
    <source>
        <dbReference type="ARBA" id="ARBA00023180"/>
    </source>
</evidence>